<keyword evidence="4" id="KW-0410">Iron transport</keyword>
<dbReference type="AlphaFoldDB" id="A0A0P0YVM0"/>
<name>A0A0P0YVM0_9HYPH</name>
<evidence type="ECO:0000256" key="3">
    <source>
        <dbReference type="ARBA" id="ARBA00022452"/>
    </source>
</evidence>
<protein>
    <submittedName>
        <fullName evidence="14">TonB-dependent receptor</fullName>
    </submittedName>
</protein>
<keyword evidence="9 11" id="KW-0472">Membrane</keyword>
<sequence>MHNRKTVRSFSYGSMARMLALAASSVVLTAAGLVPTIASAQEETVRFNVAAGSLASGLNAVASQSGLQIGFDSALVRGMQTAGLSGQFTAEEAIRHLLDGTGLSYSFSGPRTVVLTVPSGQSADVSGEESIGSGVIALDTVTVTGEKFSRDLSSTYTSVGVVTGEEIERDGLNTISQAVNRMANVRSFNSGSGNTSFAIRGLSAEGVTQPSRSSPVVSVVVDGVEQGIEATRRGSRGVWDVEQVEVLRGPQSTLQGRNSLAGSVVVKTKDPTWTPEFLVDGMVGNNDFLSGAFALSSPIIADQLAFRVSGQGWKETKDIHYADPAIASLGEDEFQEIRGKLLFTPEALPGLTGLFSISRTHDKPGWSFVSGPDFFARRFDDPTNSAAEYRDTYVNRYVADLSYELSPDWTVKSVTALADTDVRIASPEGFSFIRDDTREGKDVSQDLHLTYDPADGRFSGVAGIFAGRFTTDIDSHIDTTLLAPFGVPLINIQTLEAQNRTESIALYGDGRLKVGDRWTLMAGGRILRDKVSADYRGVALNLDETLATGLPAFGSLDENNAVSNTVFLPKAGVSFDVTPSQSVALTASRGYRAGFSEAVPGSTSINRIEPEYLWSYEVAYRSQWLEDRLQLNGNVFYYDYRDQQILTYNPNFPGQTVTANSAKSHAYGAELEARLLATPSIELFSSVGLLKTRFDEGVTADGLDLRGNEFPEAPTLTATIGGLYRHEMGFFAGADVSYTDGFFSNGDLANSSGQFVDGFTLVNAQFGYETEWLTIAAFAKNLFDEDYLTSISAGGDLASIGDSRSFGLRVSGRF</sequence>
<dbReference type="PANTHER" id="PTHR32552:SF81">
    <property type="entry name" value="TONB-DEPENDENT OUTER MEMBRANE RECEPTOR"/>
    <property type="match status" value="1"/>
</dbReference>
<evidence type="ECO:0000256" key="12">
    <source>
        <dbReference type="RuleBase" id="RU003357"/>
    </source>
</evidence>
<evidence type="ECO:0000259" key="13">
    <source>
        <dbReference type="SMART" id="SM00965"/>
    </source>
</evidence>
<evidence type="ECO:0000313" key="14">
    <source>
        <dbReference type="EMBL" id="BAT25474.1"/>
    </source>
</evidence>
<evidence type="ECO:0000256" key="9">
    <source>
        <dbReference type="ARBA" id="ARBA00023136"/>
    </source>
</evidence>
<evidence type="ECO:0000256" key="11">
    <source>
        <dbReference type="PROSITE-ProRule" id="PRU01360"/>
    </source>
</evidence>
<dbReference type="Pfam" id="PF07715">
    <property type="entry name" value="Plug"/>
    <property type="match status" value="1"/>
</dbReference>
<keyword evidence="10 11" id="KW-0998">Cell outer membrane</keyword>
<evidence type="ECO:0000256" key="2">
    <source>
        <dbReference type="ARBA" id="ARBA00022448"/>
    </source>
</evidence>
<dbReference type="InterPro" id="IPR036942">
    <property type="entry name" value="Beta-barrel_TonB_sf"/>
</dbReference>
<dbReference type="Pfam" id="PF07660">
    <property type="entry name" value="STN"/>
    <property type="match status" value="1"/>
</dbReference>
<feature type="domain" description="Secretin/TonB short N-terminal" evidence="13">
    <location>
        <begin position="67"/>
        <end position="118"/>
    </location>
</feature>
<dbReference type="GO" id="GO:0006826">
    <property type="term" value="P:iron ion transport"/>
    <property type="evidence" value="ECO:0007669"/>
    <property type="project" value="UniProtKB-KW"/>
</dbReference>
<evidence type="ECO:0000256" key="6">
    <source>
        <dbReference type="ARBA" id="ARBA00023004"/>
    </source>
</evidence>
<dbReference type="PANTHER" id="PTHR32552">
    <property type="entry name" value="FERRICHROME IRON RECEPTOR-RELATED"/>
    <property type="match status" value="1"/>
</dbReference>
<dbReference type="Pfam" id="PF00593">
    <property type="entry name" value="TonB_dep_Rec_b-barrel"/>
    <property type="match status" value="1"/>
</dbReference>
<evidence type="ECO:0000256" key="10">
    <source>
        <dbReference type="ARBA" id="ARBA00023237"/>
    </source>
</evidence>
<dbReference type="InterPro" id="IPR012910">
    <property type="entry name" value="Plug_dom"/>
</dbReference>
<dbReference type="CDD" id="cd01347">
    <property type="entry name" value="ligand_gated_channel"/>
    <property type="match status" value="1"/>
</dbReference>
<dbReference type="InterPro" id="IPR000531">
    <property type="entry name" value="Beta-barrel_TonB"/>
</dbReference>
<dbReference type="PROSITE" id="PS52016">
    <property type="entry name" value="TONB_DEPENDENT_REC_3"/>
    <property type="match status" value="1"/>
</dbReference>
<dbReference type="EMBL" id="LC066370">
    <property type="protein sequence ID" value="BAT25474.1"/>
    <property type="molecule type" value="Genomic_DNA"/>
</dbReference>
<evidence type="ECO:0000256" key="1">
    <source>
        <dbReference type="ARBA" id="ARBA00004571"/>
    </source>
</evidence>
<dbReference type="InterPro" id="IPR011662">
    <property type="entry name" value="Secretin/TonB_short_N"/>
</dbReference>
<reference evidence="14" key="1">
    <citation type="journal article" date="2015" name="Proc. Natl. Acad. Sci. U.S.A.">
        <title>Bacterial clade with the ribosomal RNA operon on a small plasmid rather than the chromosome.</title>
        <authorList>
            <person name="Anda M."/>
            <person name="Ohtsubo Y."/>
            <person name="Okubo T."/>
            <person name="Sugawara M."/>
            <person name="Nagata Y."/>
            <person name="Tsuda M."/>
            <person name="Minamisawa K."/>
            <person name="Mitsui H."/>
        </authorList>
    </citation>
    <scope>NUCLEOTIDE SEQUENCE</scope>
    <source>
        <strain evidence="14">DSM 21988</strain>
    </source>
</reference>
<dbReference type="SUPFAM" id="SSF56935">
    <property type="entry name" value="Porins"/>
    <property type="match status" value="1"/>
</dbReference>
<organism evidence="14">
    <name type="scientific">Aureimonas altamirensis</name>
    <dbReference type="NCBI Taxonomy" id="370622"/>
    <lineage>
        <taxon>Bacteria</taxon>
        <taxon>Pseudomonadati</taxon>
        <taxon>Pseudomonadota</taxon>
        <taxon>Alphaproteobacteria</taxon>
        <taxon>Hyphomicrobiales</taxon>
        <taxon>Aurantimonadaceae</taxon>
        <taxon>Aureimonas</taxon>
    </lineage>
</organism>
<dbReference type="InterPro" id="IPR039426">
    <property type="entry name" value="TonB-dep_rcpt-like"/>
</dbReference>
<accession>A0A0P0YVM0</accession>
<dbReference type="GO" id="GO:0009279">
    <property type="term" value="C:cell outer membrane"/>
    <property type="evidence" value="ECO:0007669"/>
    <property type="project" value="UniProtKB-SubCell"/>
</dbReference>
<keyword evidence="7" id="KW-0406">Ion transport</keyword>
<comment type="subcellular location">
    <subcellularLocation>
        <location evidence="1 11">Cell outer membrane</location>
        <topology evidence="1 11">Multi-pass membrane protein</topology>
    </subcellularLocation>
</comment>
<dbReference type="Gene3D" id="2.40.170.20">
    <property type="entry name" value="TonB-dependent receptor, beta-barrel domain"/>
    <property type="match status" value="1"/>
</dbReference>
<keyword evidence="14" id="KW-0675">Receptor</keyword>
<dbReference type="SMART" id="SM00965">
    <property type="entry name" value="STN"/>
    <property type="match status" value="1"/>
</dbReference>
<evidence type="ECO:0000256" key="8">
    <source>
        <dbReference type="ARBA" id="ARBA00023077"/>
    </source>
</evidence>
<keyword evidence="8 12" id="KW-0798">TonB box</keyword>
<keyword evidence="6" id="KW-0408">Iron</keyword>
<keyword evidence="3 11" id="KW-1134">Transmembrane beta strand</keyword>
<dbReference type="Gene3D" id="3.55.50.30">
    <property type="match status" value="1"/>
</dbReference>
<comment type="similarity">
    <text evidence="11 12">Belongs to the TonB-dependent receptor family.</text>
</comment>
<proteinExistence type="inferred from homology"/>
<evidence type="ECO:0000256" key="7">
    <source>
        <dbReference type="ARBA" id="ARBA00023065"/>
    </source>
</evidence>
<evidence type="ECO:0000256" key="5">
    <source>
        <dbReference type="ARBA" id="ARBA00022692"/>
    </source>
</evidence>
<evidence type="ECO:0000256" key="4">
    <source>
        <dbReference type="ARBA" id="ARBA00022496"/>
    </source>
</evidence>
<keyword evidence="5 11" id="KW-0812">Transmembrane</keyword>
<keyword evidence="2 11" id="KW-0813">Transport</keyword>